<keyword evidence="5 7" id="KW-0067">ATP-binding</keyword>
<evidence type="ECO:0000259" key="6">
    <source>
        <dbReference type="PROSITE" id="PS50893"/>
    </source>
</evidence>
<dbReference type="NCBIfam" id="NF008653">
    <property type="entry name" value="PRK11650.1"/>
    <property type="match status" value="1"/>
</dbReference>
<dbReference type="InterPro" id="IPR003439">
    <property type="entry name" value="ABC_transporter-like_ATP-bd"/>
</dbReference>
<dbReference type="FunFam" id="3.40.50.300:FF:000042">
    <property type="entry name" value="Maltose/maltodextrin ABC transporter, ATP-binding protein"/>
    <property type="match status" value="1"/>
</dbReference>
<dbReference type="SUPFAM" id="SSF50331">
    <property type="entry name" value="MOP-like"/>
    <property type="match status" value="1"/>
</dbReference>
<organism evidence="7 8">
    <name type="scientific">Ensifer adhaerens</name>
    <name type="common">Sinorhizobium morelense</name>
    <dbReference type="NCBI Taxonomy" id="106592"/>
    <lineage>
        <taxon>Bacteria</taxon>
        <taxon>Pseudomonadati</taxon>
        <taxon>Pseudomonadota</taxon>
        <taxon>Alphaproteobacteria</taxon>
        <taxon>Hyphomicrobiales</taxon>
        <taxon>Rhizobiaceae</taxon>
        <taxon>Sinorhizobium/Ensifer group</taxon>
        <taxon>Ensifer</taxon>
    </lineage>
</organism>
<dbReference type="PANTHER" id="PTHR43875:SF3">
    <property type="entry name" value="MALTOSE_MALTODEXTRIN IMPORT ATP-BINDING PROTEIN MALK"/>
    <property type="match status" value="1"/>
</dbReference>
<evidence type="ECO:0000256" key="4">
    <source>
        <dbReference type="ARBA" id="ARBA00022741"/>
    </source>
</evidence>
<dbReference type="AlphaFoldDB" id="A0A0L8BQM6"/>
<dbReference type="SMART" id="SM00382">
    <property type="entry name" value="AAA"/>
    <property type="match status" value="1"/>
</dbReference>
<dbReference type="InterPro" id="IPR003593">
    <property type="entry name" value="AAA+_ATPase"/>
</dbReference>
<evidence type="ECO:0000256" key="1">
    <source>
        <dbReference type="ARBA" id="ARBA00004417"/>
    </source>
</evidence>
<evidence type="ECO:0000256" key="2">
    <source>
        <dbReference type="ARBA" id="ARBA00005417"/>
    </source>
</evidence>
<gene>
    <name evidence="7" type="ORF">AC244_20015</name>
</gene>
<dbReference type="InterPro" id="IPR015855">
    <property type="entry name" value="ABC_transpr_MalK-like"/>
</dbReference>
<dbReference type="PROSITE" id="PS50893">
    <property type="entry name" value="ABC_TRANSPORTER_2"/>
    <property type="match status" value="1"/>
</dbReference>
<dbReference type="Pfam" id="PF08402">
    <property type="entry name" value="TOBE_2"/>
    <property type="match status" value="1"/>
</dbReference>
<dbReference type="InterPro" id="IPR027417">
    <property type="entry name" value="P-loop_NTPase"/>
</dbReference>
<keyword evidence="4" id="KW-0547">Nucleotide-binding</keyword>
<comment type="caution">
    <text evidence="7">The sequence shown here is derived from an EMBL/GenBank/DDBJ whole genome shotgun (WGS) entry which is preliminary data.</text>
</comment>
<evidence type="ECO:0000256" key="5">
    <source>
        <dbReference type="ARBA" id="ARBA00022840"/>
    </source>
</evidence>
<reference evidence="8" key="1">
    <citation type="submission" date="2015-07" db="EMBL/GenBank/DDBJ databases">
        <title>Whole genome sequence of an Ensifer adhaerens strain isolated from a cave pool in the Wind Cave National Park.</title>
        <authorList>
            <person name="Eng W.W.H."/>
            <person name="Gan H.M."/>
            <person name="Barton H.A."/>
            <person name="Savka M.A."/>
        </authorList>
    </citation>
    <scope>NUCLEOTIDE SEQUENCE [LARGE SCALE GENOMIC DNA]</scope>
    <source>
        <strain evidence="8">SD006</strain>
    </source>
</reference>
<dbReference type="GO" id="GO:0016887">
    <property type="term" value="F:ATP hydrolysis activity"/>
    <property type="evidence" value="ECO:0007669"/>
    <property type="project" value="InterPro"/>
</dbReference>
<dbReference type="OrthoDB" id="7325173at2"/>
<dbReference type="GO" id="GO:0015423">
    <property type="term" value="F:ABC-type maltose transporter activity"/>
    <property type="evidence" value="ECO:0007669"/>
    <property type="project" value="TreeGrafter"/>
</dbReference>
<evidence type="ECO:0000313" key="8">
    <source>
        <dbReference type="Proteomes" id="UP000037425"/>
    </source>
</evidence>
<dbReference type="GO" id="GO:0005524">
    <property type="term" value="F:ATP binding"/>
    <property type="evidence" value="ECO:0007669"/>
    <property type="project" value="UniProtKB-KW"/>
</dbReference>
<dbReference type="PROSITE" id="PS00211">
    <property type="entry name" value="ABC_TRANSPORTER_1"/>
    <property type="match status" value="1"/>
</dbReference>
<dbReference type="RefSeq" id="WP_053250565.1">
    <property type="nucleotide sequence ID" value="NZ_LGAP01000014.1"/>
</dbReference>
<protein>
    <submittedName>
        <fullName evidence="7">ABC transporter ATP-binding protein</fullName>
    </submittedName>
</protein>
<name>A0A0L8BQM6_ENSAD</name>
<dbReference type="InterPro" id="IPR013611">
    <property type="entry name" value="Transp-assoc_OB_typ2"/>
</dbReference>
<dbReference type="GO" id="GO:1990060">
    <property type="term" value="C:maltose transport complex"/>
    <property type="evidence" value="ECO:0007669"/>
    <property type="project" value="TreeGrafter"/>
</dbReference>
<dbReference type="Pfam" id="PF00005">
    <property type="entry name" value="ABC_tran"/>
    <property type="match status" value="1"/>
</dbReference>
<feature type="domain" description="ABC transporter" evidence="6">
    <location>
        <begin position="1"/>
        <end position="234"/>
    </location>
</feature>
<sequence length="354" mass="38066">MATISLKKAGKQYGNLEIIRELDLDIADGEFVVIVGPSGCGKSTLLRMIAGLEETTSGQIFIDGRDVTSASPVERKLAMVFQSYALYPHMTVRRNMGFGLKLAKLPTERIKAKVEAAAETLKLTHLLERYPKELSGGQRQRVAIGRAIVREPVGFLFDEPLSNLDAALRVDMRLEIAKLHRTLGATMIYVTHDQVEAMTLADRIVVMKDGRIMQQGSPQALYQTPANLFVAQFIGSPKMNLLPCRPGADGLDLSGEGSIQLPLSGPAAPAHLGARPEHLSLVPPDSGHCRGTIEVSEYLGGNTSVFVRAGKLGLINVSAPADTPYRIGETVGINIDVARSSLFDDAGAAIAANR</sequence>
<dbReference type="InterPro" id="IPR017871">
    <property type="entry name" value="ABC_transporter-like_CS"/>
</dbReference>
<dbReference type="InterPro" id="IPR008995">
    <property type="entry name" value="Mo/tungstate-bd_C_term_dom"/>
</dbReference>
<keyword evidence="3" id="KW-0813">Transport</keyword>
<dbReference type="Gene3D" id="2.40.50.140">
    <property type="entry name" value="Nucleic acid-binding proteins"/>
    <property type="match status" value="1"/>
</dbReference>
<comment type="subcellular location">
    <subcellularLocation>
        <location evidence="1">Cell inner membrane</location>
        <topology evidence="1">Peripheral membrane protein</topology>
    </subcellularLocation>
</comment>
<dbReference type="SUPFAM" id="SSF52540">
    <property type="entry name" value="P-loop containing nucleoside triphosphate hydrolases"/>
    <property type="match status" value="1"/>
</dbReference>
<evidence type="ECO:0000256" key="3">
    <source>
        <dbReference type="ARBA" id="ARBA00022448"/>
    </source>
</evidence>
<comment type="similarity">
    <text evidence="2">Belongs to the ABC transporter superfamily.</text>
</comment>
<evidence type="ECO:0000313" key="7">
    <source>
        <dbReference type="EMBL" id="KOF16850.1"/>
    </source>
</evidence>
<dbReference type="InterPro" id="IPR012340">
    <property type="entry name" value="NA-bd_OB-fold"/>
</dbReference>
<dbReference type="EMBL" id="LGAP01000014">
    <property type="protein sequence ID" value="KOF16850.1"/>
    <property type="molecule type" value="Genomic_DNA"/>
</dbReference>
<dbReference type="PANTHER" id="PTHR43875">
    <property type="entry name" value="MALTODEXTRIN IMPORT ATP-BINDING PROTEIN MSMX"/>
    <property type="match status" value="1"/>
</dbReference>
<dbReference type="Proteomes" id="UP000037425">
    <property type="component" value="Unassembled WGS sequence"/>
</dbReference>
<proteinExistence type="inferred from homology"/>
<dbReference type="CDD" id="cd03301">
    <property type="entry name" value="ABC_MalK_N"/>
    <property type="match status" value="1"/>
</dbReference>
<dbReference type="PATRIC" id="fig|106592.7.peg.1831"/>
<dbReference type="Gene3D" id="3.40.50.300">
    <property type="entry name" value="P-loop containing nucleotide triphosphate hydrolases"/>
    <property type="match status" value="1"/>
</dbReference>
<dbReference type="InterPro" id="IPR047641">
    <property type="entry name" value="ABC_transpr_MalK/UgpC-like"/>
</dbReference>
<dbReference type="Gene3D" id="2.40.50.100">
    <property type="match status" value="1"/>
</dbReference>
<dbReference type="GO" id="GO:0055052">
    <property type="term" value="C:ATP-binding cassette (ABC) transporter complex, substrate-binding subunit-containing"/>
    <property type="evidence" value="ECO:0007669"/>
    <property type="project" value="TreeGrafter"/>
</dbReference>
<accession>A0A0L8BQM6</accession>